<sequence length="249" mass="29920">MPFRPPFRTEFFRGDLVYGLAEHRCQYIDNHPQFAVAKVHIDKKLYPPRVIDQYLTPTDRDIIRTFLTDYIDRNNRNDWQNLDEKTEAENIVQDYRNFCKYTKSRTYRKYENNFFDHLKKHNKYHTVIEHCSDGTNEDDLLTIGRKCKGGLSWISMSNSKLTHNIHIHFILDGINMDTIVYKRDKNITGKELRWLFRHREYPEVAAKIQFWLDDRPTSPPWTGLGSNLWTNYVSHDDYSEIFSKLFNTR</sequence>
<organism evidence="1 2">
    <name type="scientific">Xenorhabdus cabanillasii</name>
    <dbReference type="NCBI Taxonomy" id="351673"/>
    <lineage>
        <taxon>Bacteria</taxon>
        <taxon>Pseudomonadati</taxon>
        <taxon>Pseudomonadota</taxon>
        <taxon>Gammaproteobacteria</taxon>
        <taxon>Enterobacterales</taxon>
        <taxon>Morganellaceae</taxon>
        <taxon>Xenorhabdus</taxon>
    </lineage>
</organism>
<protein>
    <submittedName>
        <fullName evidence="1">Uncharacterized protein</fullName>
    </submittedName>
</protein>
<dbReference type="EMBL" id="QTUB01000001">
    <property type="protein sequence ID" value="REF26982.1"/>
    <property type="molecule type" value="Genomic_DNA"/>
</dbReference>
<dbReference type="RefSeq" id="WP_038259864.1">
    <property type="nucleotide sequence ID" value="NZ_QTUB01000001.1"/>
</dbReference>
<comment type="caution">
    <text evidence="1">The sequence shown here is derived from an EMBL/GenBank/DDBJ whole genome shotgun (WGS) entry which is preliminary data.</text>
</comment>
<keyword evidence="2" id="KW-1185">Reference proteome</keyword>
<evidence type="ECO:0000313" key="2">
    <source>
        <dbReference type="Proteomes" id="UP000256294"/>
    </source>
</evidence>
<name>A0A3D9UBW5_9GAMM</name>
<proteinExistence type="predicted"/>
<accession>A0A3D9UBW5</accession>
<gene>
    <name evidence="1" type="ORF">BDD26_1698</name>
</gene>
<evidence type="ECO:0000313" key="1">
    <source>
        <dbReference type="EMBL" id="REF26982.1"/>
    </source>
</evidence>
<reference evidence="1 2" key="1">
    <citation type="submission" date="2018-08" db="EMBL/GenBank/DDBJ databases">
        <title>Genomic Encyclopedia of Archaeal and Bacterial Type Strains, Phase II (KMG-II): from individual species to whole genera.</title>
        <authorList>
            <person name="Goeker M."/>
        </authorList>
    </citation>
    <scope>NUCLEOTIDE SEQUENCE [LARGE SCALE GENOMIC DNA]</scope>
    <source>
        <strain evidence="1 2">DSM 17905</strain>
    </source>
</reference>
<dbReference type="Proteomes" id="UP000256294">
    <property type="component" value="Unassembled WGS sequence"/>
</dbReference>
<dbReference type="AlphaFoldDB" id="A0A3D9UBW5"/>